<dbReference type="GO" id="GO:0004674">
    <property type="term" value="F:protein serine/threonine kinase activity"/>
    <property type="evidence" value="ECO:0007669"/>
    <property type="project" value="UniProtKB-KW"/>
</dbReference>
<keyword evidence="3" id="KW-0808">Transferase</keyword>
<dbReference type="Proteomes" id="UP000246635">
    <property type="component" value="Unassembled WGS sequence"/>
</dbReference>
<dbReference type="SUPFAM" id="SSF55874">
    <property type="entry name" value="ATPase domain of HSP90 chaperone/DNA topoisomerase II/histidine kinase"/>
    <property type="match status" value="1"/>
</dbReference>
<evidence type="ECO:0000256" key="1">
    <source>
        <dbReference type="ARBA" id="ARBA00022527"/>
    </source>
</evidence>
<gene>
    <name evidence="3" type="ORF">DFQ01_13341</name>
</gene>
<keyword evidence="1" id="KW-0723">Serine/threonine-protein kinase</keyword>
<keyword evidence="4" id="KW-1185">Reference proteome</keyword>
<protein>
    <submittedName>
        <fullName evidence="3">Serine/threonine-protein kinase RsbW</fullName>
    </submittedName>
</protein>
<dbReference type="InterPro" id="IPR050267">
    <property type="entry name" value="Anti-sigma-factor_SerPK"/>
</dbReference>
<name>A0A2V2YP95_9BACL</name>
<dbReference type="Pfam" id="PF13581">
    <property type="entry name" value="HATPase_c_2"/>
    <property type="match status" value="1"/>
</dbReference>
<dbReference type="OrthoDB" id="9798941at2"/>
<dbReference type="AlphaFoldDB" id="A0A2V2YP95"/>
<dbReference type="PANTHER" id="PTHR35526">
    <property type="entry name" value="ANTI-SIGMA-F FACTOR RSBW-RELATED"/>
    <property type="match status" value="1"/>
</dbReference>
<dbReference type="InterPro" id="IPR003594">
    <property type="entry name" value="HATPase_dom"/>
</dbReference>
<evidence type="ECO:0000313" key="4">
    <source>
        <dbReference type="Proteomes" id="UP000246635"/>
    </source>
</evidence>
<organism evidence="3 4">
    <name type="scientific">Paenibacillus cellulosilyticus</name>
    <dbReference type="NCBI Taxonomy" id="375489"/>
    <lineage>
        <taxon>Bacteria</taxon>
        <taxon>Bacillati</taxon>
        <taxon>Bacillota</taxon>
        <taxon>Bacilli</taxon>
        <taxon>Bacillales</taxon>
        <taxon>Paenibacillaceae</taxon>
        <taxon>Paenibacillus</taxon>
    </lineage>
</organism>
<dbReference type="RefSeq" id="WP_110046933.1">
    <property type="nucleotide sequence ID" value="NZ_CP054612.1"/>
</dbReference>
<accession>A0A2V2YP95</accession>
<dbReference type="PANTHER" id="PTHR35526:SF3">
    <property type="entry name" value="ANTI-SIGMA-F FACTOR RSBW"/>
    <property type="match status" value="1"/>
</dbReference>
<dbReference type="NCBIfam" id="NF003144">
    <property type="entry name" value="PRK04069.1"/>
    <property type="match status" value="1"/>
</dbReference>
<evidence type="ECO:0000313" key="3">
    <source>
        <dbReference type="EMBL" id="PWV94254.1"/>
    </source>
</evidence>
<proteinExistence type="predicted"/>
<feature type="domain" description="Histidine kinase/HSP90-like ATPase" evidence="2">
    <location>
        <begin position="12"/>
        <end position="150"/>
    </location>
</feature>
<dbReference type="EMBL" id="QGTQ01000033">
    <property type="protein sequence ID" value="PWV94254.1"/>
    <property type="molecule type" value="Genomic_DNA"/>
</dbReference>
<dbReference type="CDD" id="cd16936">
    <property type="entry name" value="HATPase_RsbW-like"/>
    <property type="match status" value="1"/>
</dbReference>
<comment type="caution">
    <text evidence="3">The sequence shown here is derived from an EMBL/GenBank/DDBJ whole genome shotgun (WGS) entry which is preliminary data.</text>
</comment>
<sequence>MRMKDEIITIFVPAAAEYVDLARLALYGVASKMGFSFEEIEDMKVALSEACNNAVLHAYGDLPGGTTIVAPEEQPRVEIRFIKQADALSIIVKDDGSSFDAATAARRAESLHGKSVLELEAGGLGLYLMQALMDQVEVSSGSGTQVMMTKRLSKSGEWA</sequence>
<dbReference type="InterPro" id="IPR036890">
    <property type="entry name" value="HATPase_C_sf"/>
</dbReference>
<keyword evidence="3" id="KW-0418">Kinase</keyword>
<dbReference type="Gene3D" id="3.30.565.10">
    <property type="entry name" value="Histidine kinase-like ATPase, C-terminal domain"/>
    <property type="match status" value="1"/>
</dbReference>
<reference evidence="3 4" key="1">
    <citation type="submission" date="2018-05" db="EMBL/GenBank/DDBJ databases">
        <title>Genomic Encyclopedia of Type Strains, Phase III (KMG-III): the genomes of soil and plant-associated and newly described type strains.</title>
        <authorList>
            <person name="Whitman W."/>
        </authorList>
    </citation>
    <scope>NUCLEOTIDE SEQUENCE [LARGE SCALE GENOMIC DNA]</scope>
    <source>
        <strain evidence="3 4">CECT 5696</strain>
    </source>
</reference>
<evidence type="ECO:0000259" key="2">
    <source>
        <dbReference type="Pfam" id="PF13581"/>
    </source>
</evidence>